<feature type="transmembrane region" description="Helical" evidence="8">
    <location>
        <begin position="239"/>
        <end position="260"/>
    </location>
</feature>
<dbReference type="PANTHER" id="PTHR30520">
    <property type="entry name" value="FORMATE TRANSPORTER-RELATED"/>
    <property type="match status" value="1"/>
</dbReference>
<evidence type="ECO:0000256" key="4">
    <source>
        <dbReference type="ARBA" id="ARBA00022989"/>
    </source>
</evidence>
<feature type="compositionally biased region" description="Basic and acidic residues" evidence="7">
    <location>
        <begin position="398"/>
        <end position="414"/>
    </location>
</feature>
<dbReference type="Proteomes" id="UP000262825">
    <property type="component" value="Unassembled WGS sequence"/>
</dbReference>
<feature type="transmembrane region" description="Helical" evidence="8">
    <location>
        <begin position="124"/>
        <end position="141"/>
    </location>
</feature>
<dbReference type="EMBL" id="UFAJ01000590">
    <property type="protein sequence ID" value="SSD61164.1"/>
    <property type="molecule type" value="Genomic_DNA"/>
</dbReference>
<dbReference type="NCBIfam" id="TIGR00790">
    <property type="entry name" value="fnt"/>
    <property type="match status" value="1"/>
</dbReference>
<feature type="compositionally biased region" description="Acidic residues" evidence="7">
    <location>
        <begin position="302"/>
        <end position="318"/>
    </location>
</feature>
<dbReference type="GO" id="GO:0005886">
    <property type="term" value="C:plasma membrane"/>
    <property type="evidence" value="ECO:0007669"/>
    <property type="project" value="TreeGrafter"/>
</dbReference>
<feature type="transmembrane region" description="Helical" evidence="8">
    <location>
        <begin position="196"/>
        <end position="218"/>
    </location>
</feature>
<sequence>MVDDSYYITPHETALAVIATAMKKSRLRLDTLIVNSIMGGILFSAGSMLYLNVNSMSPGSEETSPGLLNHIGALTYSFGLFYVVICGVDLFNSNVLFFTVGVLRGAVNIYDLLISWFVSWWGNFGGTLFMCYIICHLSGITSKTDMKEGSKAIVDKKIEYNFIETFIKGIAGNFCVCLAVYLQLMAKPLHVKLLMIILPIFTFVAMSFTHVVADMYLLMMGMINGADLSIAKFVWRSMLPATLGNIVGGAFFGAVIPFYLHLVVVERDRKRLDLPEFEARDEQPELNTDSRVVRLSPPEAHWEEEQDTSSDEDEDDGNETEKLGESTSDSYTDSDNAGDKELRPYTPGILAKKRTTLNDSLKKVKTRRSPAGVFPVRGMGPPLARERTIVDPEDIDEVIDKSLHKSGKERERNRSLTRGKTVTIAENHGNNYIDNDNDNDNDRHSAGDSSLNSFDLMPSNSDADSEIYNPVEEYERSRNSSDNSIKSLSKRETLKKIETKQLKRYEQEGGYNVMNHKLGTQLERAITKLAPIKSWRSSLDEQEGDSANVNASLPRTNQDLENNVFTRTATEVQTASPKIFNALKKTFTVRKEPDTVNNFHDRLSAAGITQRAADASDYISGVEDYKNMQVPTRSANSNVDSASIKPSITAPPKALKRSVSKYYNGSENVGNKEI</sequence>
<evidence type="ECO:0000256" key="7">
    <source>
        <dbReference type="SAM" id="MobiDB-lite"/>
    </source>
</evidence>
<evidence type="ECO:0000313" key="10">
    <source>
        <dbReference type="Proteomes" id="UP000262825"/>
    </source>
</evidence>
<keyword evidence="5 8" id="KW-0472">Membrane</keyword>
<feature type="transmembrane region" description="Helical" evidence="8">
    <location>
        <begin position="32"/>
        <end position="51"/>
    </location>
</feature>
<comment type="similarity">
    <text evidence="6">Belongs to the FNT transporter (TC 1.A.16) family.</text>
</comment>
<dbReference type="OrthoDB" id="3973045at2759"/>
<evidence type="ECO:0008006" key="11">
    <source>
        <dbReference type="Google" id="ProtNLM"/>
    </source>
</evidence>
<dbReference type="GO" id="GO:0015707">
    <property type="term" value="P:nitrite transport"/>
    <property type="evidence" value="ECO:0007669"/>
    <property type="project" value="TreeGrafter"/>
</dbReference>
<dbReference type="InterPro" id="IPR000292">
    <property type="entry name" value="For/NO2_transpt"/>
</dbReference>
<dbReference type="GO" id="GO:0015513">
    <property type="term" value="F:high-affinity secondary active nitrite transmembrane transporter activity"/>
    <property type="evidence" value="ECO:0007669"/>
    <property type="project" value="TreeGrafter"/>
</dbReference>
<feature type="compositionally biased region" description="Polar residues" evidence="7">
    <location>
        <begin position="325"/>
        <end position="335"/>
    </location>
</feature>
<feature type="transmembrane region" description="Helical" evidence="8">
    <location>
        <begin position="162"/>
        <end position="184"/>
    </location>
</feature>
<dbReference type="FunFam" id="1.20.1080.10:FF:000011">
    <property type="entry name" value="Formate family transporter"/>
    <property type="match status" value="1"/>
</dbReference>
<comment type="subcellular location">
    <subcellularLocation>
        <location evidence="1">Membrane</location>
        <topology evidence="1">Multi-pass membrane protein</topology>
    </subcellularLocation>
</comment>
<evidence type="ECO:0000313" key="9">
    <source>
        <dbReference type="EMBL" id="SSD61164.1"/>
    </source>
</evidence>
<keyword evidence="3 8" id="KW-0812">Transmembrane</keyword>
<keyword evidence="10" id="KW-1185">Reference proteome</keyword>
<evidence type="ECO:0000256" key="5">
    <source>
        <dbReference type="ARBA" id="ARBA00023136"/>
    </source>
</evidence>
<feature type="transmembrane region" description="Helical" evidence="8">
    <location>
        <begin position="71"/>
        <end position="88"/>
    </location>
</feature>
<dbReference type="Gene3D" id="1.20.1080.10">
    <property type="entry name" value="Glycerol uptake facilitator protein"/>
    <property type="match status" value="1"/>
</dbReference>
<dbReference type="PANTHER" id="PTHR30520:SF6">
    <property type="entry name" value="FORMATE_NITRATE FAMILY TRANSPORTER (EUROFUNG)"/>
    <property type="match status" value="1"/>
</dbReference>
<dbReference type="VEuPathDB" id="FungiDB:SCODWIG_02925"/>
<organism evidence="9 10">
    <name type="scientific">Saccharomycodes ludwigii</name>
    <dbReference type="NCBI Taxonomy" id="36035"/>
    <lineage>
        <taxon>Eukaryota</taxon>
        <taxon>Fungi</taxon>
        <taxon>Dikarya</taxon>
        <taxon>Ascomycota</taxon>
        <taxon>Saccharomycotina</taxon>
        <taxon>Saccharomycetes</taxon>
        <taxon>Saccharomycodales</taxon>
        <taxon>Saccharomycodaceae</taxon>
        <taxon>Saccharomycodes</taxon>
    </lineage>
</organism>
<keyword evidence="4 8" id="KW-1133">Transmembrane helix</keyword>
<dbReference type="Pfam" id="PF01226">
    <property type="entry name" value="Form_Nir_trans"/>
    <property type="match status" value="1"/>
</dbReference>
<evidence type="ECO:0000256" key="3">
    <source>
        <dbReference type="ARBA" id="ARBA00022692"/>
    </source>
</evidence>
<feature type="region of interest" description="Disordered" evidence="7">
    <location>
        <begin position="633"/>
        <end position="655"/>
    </location>
</feature>
<protein>
    <recommendedName>
        <fullName evidence="11">Transporter</fullName>
    </recommendedName>
</protein>
<feature type="compositionally biased region" description="Polar residues" evidence="7">
    <location>
        <begin position="633"/>
        <end position="646"/>
    </location>
</feature>
<feature type="compositionally biased region" description="Polar residues" evidence="7">
    <location>
        <begin position="447"/>
        <end position="462"/>
    </location>
</feature>
<dbReference type="InterPro" id="IPR023271">
    <property type="entry name" value="Aquaporin-like"/>
</dbReference>
<feature type="transmembrane region" description="Helical" evidence="8">
    <location>
        <begin position="95"/>
        <end position="118"/>
    </location>
</feature>
<reference evidence="10" key="1">
    <citation type="submission" date="2018-06" db="EMBL/GenBank/DDBJ databases">
        <authorList>
            <person name="Guldener U."/>
        </authorList>
    </citation>
    <scope>NUCLEOTIDE SEQUENCE [LARGE SCALE GENOMIC DNA]</scope>
    <source>
        <strain evidence="10">UTAD17</strain>
    </source>
</reference>
<keyword evidence="2" id="KW-0813">Transport</keyword>
<evidence type="ECO:0000256" key="8">
    <source>
        <dbReference type="SAM" id="Phobius"/>
    </source>
</evidence>
<evidence type="ECO:0000256" key="2">
    <source>
        <dbReference type="ARBA" id="ARBA00022448"/>
    </source>
</evidence>
<evidence type="ECO:0000256" key="6">
    <source>
        <dbReference type="ARBA" id="ARBA00049660"/>
    </source>
</evidence>
<gene>
    <name evidence="9" type="ORF">SCODWIG_02925</name>
</gene>
<dbReference type="AlphaFoldDB" id="A0A376B9F5"/>
<feature type="region of interest" description="Disordered" evidence="7">
    <location>
        <begin position="281"/>
        <end position="465"/>
    </location>
</feature>
<evidence type="ECO:0000256" key="1">
    <source>
        <dbReference type="ARBA" id="ARBA00004141"/>
    </source>
</evidence>
<name>A0A376B9F5_9ASCO</name>
<accession>A0A376B9F5</accession>
<proteinExistence type="inferred from homology"/>